<evidence type="ECO:0000313" key="3">
    <source>
        <dbReference type="EMBL" id="KAK8033831.1"/>
    </source>
</evidence>
<dbReference type="PROSITE" id="PS51154">
    <property type="entry name" value="MACRO"/>
    <property type="match status" value="1"/>
</dbReference>
<dbReference type="CDD" id="cd02908">
    <property type="entry name" value="Macro_OAADPr_deacetylase"/>
    <property type="match status" value="1"/>
</dbReference>
<organism evidence="3 4">
    <name type="scientific">Apiospora marii</name>
    <dbReference type="NCBI Taxonomy" id="335849"/>
    <lineage>
        <taxon>Eukaryota</taxon>
        <taxon>Fungi</taxon>
        <taxon>Dikarya</taxon>
        <taxon>Ascomycota</taxon>
        <taxon>Pezizomycotina</taxon>
        <taxon>Sordariomycetes</taxon>
        <taxon>Xylariomycetidae</taxon>
        <taxon>Amphisphaeriales</taxon>
        <taxon>Apiosporaceae</taxon>
        <taxon>Apiospora</taxon>
    </lineage>
</organism>
<gene>
    <name evidence="3" type="ORF">PG991_003229</name>
</gene>
<accession>A0ABR1SIX3</accession>
<sequence length="323" mass="34379">MKMSPIAAADIPSLSLLYKLKKLDKAQTTPVPGATPKHNDRIALIRGDITTLSVDAIVNAANNSLLGGGGVDGAIHRAAGRELKNECRGLGGCDTGSAKITGAYNLPCQKVIHTVGPIYDDLHPERSEAALRGCYRSSLQLAVEHGLKTVAFSGISTGVYGYPSLDACQVACDTVKTFLDKDEKKLDKVIFVTFEAKDVRSYDATLPLYFPPDTETSIDQEKAAEDQAAEAKATASKLPDVPTTDPGEADTNPEHSPKKQRTSDDKEEATDDKAAAEEDLDKATEDQIAEAEATVSKLPDVPTTDPAEAEADAGTDHTQKKDK</sequence>
<protein>
    <recommendedName>
        <fullName evidence="2">Macro domain-containing protein</fullName>
    </recommendedName>
</protein>
<dbReference type="InterPro" id="IPR002589">
    <property type="entry name" value="Macro_dom"/>
</dbReference>
<evidence type="ECO:0000313" key="4">
    <source>
        <dbReference type="Proteomes" id="UP001396898"/>
    </source>
</evidence>
<dbReference type="Proteomes" id="UP001396898">
    <property type="component" value="Unassembled WGS sequence"/>
</dbReference>
<proteinExistence type="predicted"/>
<feature type="region of interest" description="Disordered" evidence="1">
    <location>
        <begin position="219"/>
        <end position="323"/>
    </location>
</feature>
<reference evidence="3 4" key="1">
    <citation type="submission" date="2023-01" db="EMBL/GenBank/DDBJ databases">
        <title>Analysis of 21 Apiospora genomes using comparative genomics revels a genus with tremendous synthesis potential of carbohydrate active enzymes and secondary metabolites.</title>
        <authorList>
            <person name="Sorensen T."/>
        </authorList>
    </citation>
    <scope>NUCLEOTIDE SEQUENCE [LARGE SCALE GENOMIC DNA]</scope>
    <source>
        <strain evidence="3 4">CBS 20057</strain>
    </source>
</reference>
<keyword evidence="4" id="KW-1185">Reference proteome</keyword>
<dbReference type="PANTHER" id="PTHR11106:SF27">
    <property type="entry name" value="MACRO DOMAIN-CONTAINING PROTEIN"/>
    <property type="match status" value="1"/>
</dbReference>
<dbReference type="NCBIfam" id="NF001664">
    <property type="entry name" value="PRK00431.1-6"/>
    <property type="match status" value="1"/>
</dbReference>
<feature type="compositionally biased region" description="Basic and acidic residues" evidence="1">
    <location>
        <begin position="314"/>
        <end position="323"/>
    </location>
</feature>
<dbReference type="Pfam" id="PF01661">
    <property type="entry name" value="Macro"/>
    <property type="match status" value="1"/>
</dbReference>
<dbReference type="Gene3D" id="3.40.220.10">
    <property type="entry name" value="Leucine Aminopeptidase, subunit E, domain 1"/>
    <property type="match status" value="1"/>
</dbReference>
<evidence type="ECO:0000256" key="1">
    <source>
        <dbReference type="SAM" id="MobiDB-lite"/>
    </source>
</evidence>
<feature type="compositionally biased region" description="Basic and acidic residues" evidence="1">
    <location>
        <begin position="252"/>
        <end position="264"/>
    </location>
</feature>
<evidence type="ECO:0000259" key="2">
    <source>
        <dbReference type="PROSITE" id="PS51154"/>
    </source>
</evidence>
<dbReference type="InterPro" id="IPR043472">
    <property type="entry name" value="Macro_dom-like"/>
</dbReference>
<comment type="caution">
    <text evidence="3">The sequence shown here is derived from an EMBL/GenBank/DDBJ whole genome shotgun (WGS) entry which is preliminary data.</text>
</comment>
<dbReference type="EMBL" id="JAQQWI010000006">
    <property type="protein sequence ID" value="KAK8033831.1"/>
    <property type="molecule type" value="Genomic_DNA"/>
</dbReference>
<dbReference type="SMART" id="SM00506">
    <property type="entry name" value="A1pp"/>
    <property type="match status" value="1"/>
</dbReference>
<feature type="compositionally biased region" description="Basic and acidic residues" evidence="1">
    <location>
        <begin position="271"/>
        <end position="285"/>
    </location>
</feature>
<name>A0ABR1SIX3_9PEZI</name>
<dbReference type="PANTHER" id="PTHR11106">
    <property type="entry name" value="GANGLIOSIDE INDUCED DIFFERENTIATION ASSOCIATED PROTEIN 2-RELATED"/>
    <property type="match status" value="1"/>
</dbReference>
<feature type="domain" description="Macro" evidence="2">
    <location>
        <begin position="29"/>
        <end position="210"/>
    </location>
</feature>
<dbReference type="SUPFAM" id="SSF52949">
    <property type="entry name" value="Macro domain-like"/>
    <property type="match status" value="1"/>
</dbReference>